<gene>
    <name evidence="4" type="ORF">M3I41_08840</name>
</gene>
<proteinExistence type="predicted"/>
<dbReference type="EMBL" id="CP097095">
    <property type="protein sequence ID" value="UQF79658.1"/>
    <property type="molecule type" value="Genomic_DNA"/>
</dbReference>
<dbReference type="GO" id="GO:0003677">
    <property type="term" value="F:DNA binding"/>
    <property type="evidence" value="ECO:0007669"/>
    <property type="project" value="UniProtKB-KW"/>
</dbReference>
<dbReference type="Pfam" id="PF23359">
    <property type="entry name" value="Lsr2_DNA-bd"/>
    <property type="match status" value="1"/>
</dbReference>
<keyword evidence="1" id="KW-0238">DNA-binding</keyword>
<evidence type="ECO:0000259" key="2">
    <source>
        <dbReference type="Pfam" id="PF11774"/>
    </source>
</evidence>
<dbReference type="Proteomes" id="UP000830236">
    <property type="component" value="Chromosome"/>
</dbReference>
<evidence type="ECO:0000313" key="5">
    <source>
        <dbReference type="Proteomes" id="UP000830236"/>
    </source>
</evidence>
<feature type="domain" description="Lsr2 DNA-binding" evidence="3">
    <location>
        <begin position="71"/>
        <end position="102"/>
    </location>
</feature>
<dbReference type="KEGG" id="agh:M3I41_08840"/>
<sequence>MAQRVETILIDDIDGSSAAETVNFALDGVNYVIDLNSENASRLRADLQEWINYARRARNGRRRTTTPAVSNSESRRMREWAKEHGFQVSDRGRVSAEIRQAYLAEQGR</sequence>
<evidence type="ECO:0000313" key="4">
    <source>
        <dbReference type="EMBL" id="UQF79658.1"/>
    </source>
</evidence>
<protein>
    <submittedName>
        <fullName evidence="4">Lsr2 family protein</fullName>
    </submittedName>
</protein>
<dbReference type="InterPro" id="IPR042261">
    <property type="entry name" value="Lsr2-like_dimerization"/>
</dbReference>
<dbReference type="Pfam" id="PF11774">
    <property type="entry name" value="Lsr2"/>
    <property type="match status" value="1"/>
</dbReference>
<dbReference type="InterPro" id="IPR036625">
    <property type="entry name" value="E3-bd_dom_sf"/>
</dbReference>
<dbReference type="GO" id="GO:0016746">
    <property type="term" value="F:acyltransferase activity"/>
    <property type="evidence" value="ECO:0007669"/>
    <property type="project" value="InterPro"/>
</dbReference>
<dbReference type="InterPro" id="IPR055370">
    <property type="entry name" value="Lsr2_DNA-bd"/>
</dbReference>
<dbReference type="AlphaFoldDB" id="A0A2N6V2T2"/>
<feature type="domain" description="Lsr2 dimerization" evidence="2">
    <location>
        <begin position="1"/>
        <end position="57"/>
    </location>
</feature>
<reference evidence="4" key="1">
    <citation type="submission" date="2022-05" db="EMBL/GenBank/DDBJ databases">
        <title>Using nanopore sequencing to obtain complete genomes from saliva samples.</title>
        <authorList>
            <person name="Baker J.L."/>
        </authorList>
    </citation>
    <scope>NUCLEOTIDE SEQUENCE</scope>
    <source>
        <strain evidence="4">JCVI-JB-Ag32</strain>
    </source>
</reference>
<dbReference type="Gene3D" id="4.10.320.10">
    <property type="entry name" value="E3-binding domain"/>
    <property type="match status" value="1"/>
</dbReference>
<organism evidence="4 5">
    <name type="scientific">Actinomyces graevenitzii</name>
    <dbReference type="NCBI Taxonomy" id="55565"/>
    <lineage>
        <taxon>Bacteria</taxon>
        <taxon>Bacillati</taxon>
        <taxon>Actinomycetota</taxon>
        <taxon>Actinomycetes</taxon>
        <taxon>Actinomycetales</taxon>
        <taxon>Actinomycetaceae</taxon>
        <taxon>Actinomyces</taxon>
    </lineage>
</organism>
<evidence type="ECO:0000259" key="3">
    <source>
        <dbReference type="Pfam" id="PF23359"/>
    </source>
</evidence>
<dbReference type="InterPro" id="IPR024412">
    <property type="entry name" value="Lsr2_dim_dom"/>
</dbReference>
<name>A0A2N6V2T2_9ACTO</name>
<dbReference type="RefSeq" id="WP_005986904.1">
    <property type="nucleotide sequence ID" value="NZ_PNHV01000003.1"/>
</dbReference>
<dbReference type="Gene3D" id="3.30.60.230">
    <property type="entry name" value="Lsr2, dimerization domain"/>
    <property type="match status" value="1"/>
</dbReference>
<evidence type="ECO:0000256" key="1">
    <source>
        <dbReference type="ARBA" id="ARBA00023125"/>
    </source>
</evidence>
<accession>A0A2N6V2T2</accession>